<accession>A0ABU0FPC1</accession>
<evidence type="ECO:0000256" key="5">
    <source>
        <dbReference type="HAMAP-Rule" id="MF_01204"/>
    </source>
</evidence>
<dbReference type="GO" id="GO:0016491">
    <property type="term" value="F:oxidoreductase activity"/>
    <property type="evidence" value="ECO:0007669"/>
    <property type="project" value="UniProtKB-KW"/>
</dbReference>
<dbReference type="InterPro" id="IPR050461">
    <property type="entry name" value="Nitroreductase_HadB/RutE"/>
</dbReference>
<dbReference type="RefSeq" id="WP_307436782.1">
    <property type="nucleotide sequence ID" value="NZ_JAUSVK010000001.1"/>
</dbReference>
<evidence type="ECO:0000256" key="2">
    <source>
        <dbReference type="ARBA" id="ARBA00022643"/>
    </source>
</evidence>
<reference evidence="7 8" key="1">
    <citation type="submission" date="2023-07" db="EMBL/GenBank/DDBJ databases">
        <title>Genomic Encyclopedia of Type Strains, Phase IV (KMG-IV): sequencing the most valuable type-strain genomes for metagenomic binning, comparative biology and taxonomic classification.</title>
        <authorList>
            <person name="Goeker M."/>
        </authorList>
    </citation>
    <scope>NUCLEOTIDE SEQUENCE [LARGE SCALE GENOMIC DNA]</scope>
    <source>
        <strain evidence="7 8">DSM 5896</strain>
    </source>
</reference>
<dbReference type="InterPro" id="IPR000415">
    <property type="entry name" value="Nitroreductase-like"/>
</dbReference>
<name>A0ABU0FPC1_9HYPH</name>
<evidence type="ECO:0000256" key="4">
    <source>
        <dbReference type="ARBA" id="ARBA00023002"/>
    </source>
</evidence>
<proteinExistence type="inferred from homology"/>
<dbReference type="NCBIfam" id="NF003768">
    <property type="entry name" value="PRK05365.1"/>
    <property type="match status" value="1"/>
</dbReference>
<dbReference type="EC" id="1.-.-.-" evidence="5"/>
<keyword evidence="3 5" id="KW-0521">NADP</keyword>
<comment type="caution">
    <text evidence="7">The sequence shown here is derived from an EMBL/GenBank/DDBJ whole genome shotgun (WGS) entry which is preliminary data.</text>
</comment>
<organism evidence="7 8">
    <name type="scientific">Labrys monachus</name>
    <dbReference type="NCBI Taxonomy" id="217067"/>
    <lineage>
        <taxon>Bacteria</taxon>
        <taxon>Pseudomonadati</taxon>
        <taxon>Pseudomonadota</taxon>
        <taxon>Alphaproteobacteria</taxon>
        <taxon>Hyphomicrobiales</taxon>
        <taxon>Xanthobacteraceae</taxon>
        <taxon>Labrys</taxon>
    </lineage>
</organism>
<dbReference type="Gene3D" id="3.40.109.10">
    <property type="entry name" value="NADH Oxidase"/>
    <property type="match status" value="1"/>
</dbReference>
<gene>
    <name evidence="7" type="ORF">J3R73_006255</name>
</gene>
<comment type="cofactor">
    <cofactor evidence="5">
        <name>FMN</name>
        <dbReference type="ChEBI" id="CHEBI:58210"/>
    </cofactor>
</comment>
<protein>
    <recommendedName>
        <fullName evidence="5">Putative NADH dehydrogenase/NAD(P)H nitroreductase J3R73_006255</fullName>
        <ecNumber evidence="5">1.-.-.-</ecNumber>
    </recommendedName>
</protein>
<dbReference type="HAMAP" id="MF_01204">
    <property type="entry name" value="Oxidoreductase_RutE_HadB"/>
    <property type="match status" value="1"/>
</dbReference>
<evidence type="ECO:0000259" key="6">
    <source>
        <dbReference type="Pfam" id="PF00881"/>
    </source>
</evidence>
<keyword evidence="5" id="KW-0520">NAD</keyword>
<keyword evidence="8" id="KW-1185">Reference proteome</keyword>
<dbReference type="CDD" id="cd02148">
    <property type="entry name" value="RutE-like"/>
    <property type="match status" value="1"/>
</dbReference>
<evidence type="ECO:0000313" key="8">
    <source>
        <dbReference type="Proteomes" id="UP001237448"/>
    </source>
</evidence>
<evidence type="ECO:0000256" key="1">
    <source>
        <dbReference type="ARBA" id="ARBA00022630"/>
    </source>
</evidence>
<dbReference type="PANTHER" id="PTHR43543:SF1">
    <property type="entry name" value="MALONIC SEMIALDEHYDE REDUCTASE RUTE-RELATED"/>
    <property type="match status" value="1"/>
</dbReference>
<comment type="similarity">
    <text evidence="5">Belongs to the nitroreductase family. HadB/RutE subfamily.</text>
</comment>
<dbReference type="SUPFAM" id="SSF55469">
    <property type="entry name" value="FMN-dependent nitroreductase-like"/>
    <property type="match status" value="1"/>
</dbReference>
<keyword evidence="4 5" id="KW-0560">Oxidoreductase</keyword>
<dbReference type="EMBL" id="JAUSVK010000001">
    <property type="protein sequence ID" value="MDQ0396463.1"/>
    <property type="molecule type" value="Genomic_DNA"/>
</dbReference>
<dbReference type="Pfam" id="PF00881">
    <property type="entry name" value="Nitroreductase"/>
    <property type="match status" value="1"/>
</dbReference>
<evidence type="ECO:0000313" key="7">
    <source>
        <dbReference type="EMBL" id="MDQ0396463.1"/>
    </source>
</evidence>
<dbReference type="InterPro" id="IPR023936">
    <property type="entry name" value="RutE-like"/>
</dbReference>
<keyword evidence="2 5" id="KW-0288">FMN</keyword>
<dbReference type="PANTHER" id="PTHR43543">
    <property type="entry name" value="MALONIC SEMIALDEHYDE REDUCTASE RUTE-RELATED"/>
    <property type="match status" value="1"/>
</dbReference>
<sequence>MRAETIGGGATGPATPSRLEPAALDRIFHKGRTYNAFLDRPVPDALLHEAVELAVQGPTALNSLPLRVVFLRSAAAKARLEPALAEGNRAKTMAAPVTAILAYDLKFYDHLPRLFPHVDARARFAGSEAAATATARTSGTLQAGYFILALRSLGLDAGPMGGFDNAKVDAEFFADGRFRSNILVNIGYGNPEGLHPRGPRFAPQEIAEIL</sequence>
<dbReference type="InterPro" id="IPR029479">
    <property type="entry name" value="Nitroreductase"/>
</dbReference>
<dbReference type="Proteomes" id="UP001237448">
    <property type="component" value="Unassembled WGS sequence"/>
</dbReference>
<keyword evidence="1 5" id="KW-0285">Flavoprotein</keyword>
<evidence type="ECO:0000256" key="3">
    <source>
        <dbReference type="ARBA" id="ARBA00022857"/>
    </source>
</evidence>
<feature type="domain" description="Nitroreductase" evidence="6">
    <location>
        <begin position="32"/>
        <end position="188"/>
    </location>
</feature>